<proteinExistence type="predicted"/>
<dbReference type="KEGG" id="pth:PTH_2864"/>
<sequence>MIAGGRCNRQKNKKNEGISTFPGRNTVTFLQYILFCGENCVKMQVVINMAIFKFIENIKFYFGYIVSGFANGGSWKLNRITELSARETRRIVVRNRSTFEELFSPKDRPV</sequence>
<dbReference type="Proteomes" id="UP000006556">
    <property type="component" value="Chromosome"/>
</dbReference>
<reference evidence="2" key="1">
    <citation type="journal article" date="2008" name="Genome Res.">
        <title>The genome of Pelotomaculum thermopropionicum reveals niche-associated evolution in anaerobic microbiota.</title>
        <authorList>
            <person name="Kosaka T."/>
            <person name="Kato S."/>
            <person name="Shimoyama T."/>
            <person name="Ishii S."/>
            <person name="Abe T."/>
            <person name="Watanabe K."/>
        </authorList>
    </citation>
    <scope>NUCLEOTIDE SEQUENCE [LARGE SCALE GENOMIC DNA]</scope>
    <source>
        <strain evidence="2">DSM 13744 / JCM 10971 / SI</strain>
    </source>
</reference>
<evidence type="ECO:0000313" key="2">
    <source>
        <dbReference type="Proteomes" id="UP000006556"/>
    </source>
</evidence>
<protein>
    <submittedName>
        <fullName evidence="1">Uncharacterized protein</fullName>
    </submittedName>
</protein>
<keyword evidence="2" id="KW-1185">Reference proteome</keyword>
<gene>
    <name evidence="1" type="ordered locus">PTH_2864</name>
</gene>
<organism evidence="1 2">
    <name type="scientific">Pelotomaculum thermopropionicum (strain DSM 13744 / JCM 10971 / SI)</name>
    <dbReference type="NCBI Taxonomy" id="370438"/>
    <lineage>
        <taxon>Bacteria</taxon>
        <taxon>Bacillati</taxon>
        <taxon>Bacillota</taxon>
        <taxon>Clostridia</taxon>
        <taxon>Eubacteriales</taxon>
        <taxon>Desulfotomaculaceae</taxon>
        <taxon>Pelotomaculum</taxon>
    </lineage>
</organism>
<dbReference type="AlphaFoldDB" id="A5CY88"/>
<dbReference type="HOGENOM" id="CLU_2168575_0_0_9"/>
<name>A5CY88_PELTS</name>
<accession>A5CY88</accession>
<evidence type="ECO:0000313" key="1">
    <source>
        <dbReference type="EMBL" id="BAF61045.1"/>
    </source>
</evidence>
<dbReference type="EMBL" id="AP009389">
    <property type="protein sequence ID" value="BAF61045.1"/>
    <property type="molecule type" value="Genomic_DNA"/>
</dbReference>